<feature type="transmembrane region" description="Helical" evidence="1">
    <location>
        <begin position="165"/>
        <end position="190"/>
    </location>
</feature>
<accession>A0A9D2NRD5</accession>
<dbReference type="EMBL" id="DWWM01000051">
    <property type="protein sequence ID" value="HJC37052.1"/>
    <property type="molecule type" value="Genomic_DNA"/>
</dbReference>
<evidence type="ECO:0000256" key="1">
    <source>
        <dbReference type="SAM" id="Phobius"/>
    </source>
</evidence>
<keyword evidence="1" id="KW-1133">Transmembrane helix</keyword>
<evidence type="ECO:0000313" key="2">
    <source>
        <dbReference type="EMBL" id="HJC37052.1"/>
    </source>
</evidence>
<proteinExistence type="predicted"/>
<keyword evidence="1" id="KW-0812">Transmembrane</keyword>
<feature type="transmembrane region" description="Helical" evidence="1">
    <location>
        <begin position="20"/>
        <end position="44"/>
    </location>
</feature>
<keyword evidence="1" id="KW-0472">Membrane</keyword>
<reference evidence="2" key="1">
    <citation type="journal article" date="2021" name="PeerJ">
        <title>Extensive microbial diversity within the chicken gut microbiome revealed by metagenomics and culture.</title>
        <authorList>
            <person name="Gilroy R."/>
            <person name="Ravi A."/>
            <person name="Getino M."/>
            <person name="Pursley I."/>
            <person name="Horton D.L."/>
            <person name="Alikhan N.F."/>
            <person name="Baker D."/>
            <person name="Gharbi K."/>
            <person name="Hall N."/>
            <person name="Watson M."/>
            <person name="Adriaenssens E.M."/>
            <person name="Foster-Nyarko E."/>
            <person name="Jarju S."/>
            <person name="Secka A."/>
            <person name="Antonio M."/>
            <person name="Oren A."/>
            <person name="Chaudhuri R.R."/>
            <person name="La Ragione R."/>
            <person name="Hildebrand F."/>
            <person name="Pallen M.J."/>
        </authorList>
    </citation>
    <scope>NUCLEOTIDE SEQUENCE</scope>
    <source>
        <strain evidence="2">CHK187-11901</strain>
    </source>
</reference>
<dbReference type="AlphaFoldDB" id="A0A9D2NRD5"/>
<feature type="transmembrane region" description="Helical" evidence="1">
    <location>
        <begin position="64"/>
        <end position="81"/>
    </location>
</feature>
<feature type="transmembrane region" description="Helical" evidence="1">
    <location>
        <begin position="253"/>
        <end position="271"/>
    </location>
</feature>
<feature type="transmembrane region" description="Helical" evidence="1">
    <location>
        <begin position="197"/>
        <end position="217"/>
    </location>
</feature>
<gene>
    <name evidence="2" type="ORF">H9702_08000</name>
</gene>
<name>A0A9D2NRD5_9FIRM</name>
<comment type="caution">
    <text evidence="2">The sequence shown here is derived from an EMBL/GenBank/DDBJ whole genome shotgun (WGS) entry which is preliminary data.</text>
</comment>
<dbReference type="Proteomes" id="UP000823896">
    <property type="component" value="Unassembled WGS sequence"/>
</dbReference>
<evidence type="ECO:0000313" key="3">
    <source>
        <dbReference type="Proteomes" id="UP000823896"/>
    </source>
</evidence>
<organism evidence="2 3">
    <name type="scientific">Candidatus Merdibacter merdavium</name>
    <dbReference type="NCBI Taxonomy" id="2838692"/>
    <lineage>
        <taxon>Bacteria</taxon>
        <taxon>Bacillati</taxon>
        <taxon>Bacillota</taxon>
        <taxon>Erysipelotrichia</taxon>
        <taxon>Erysipelotrichales</taxon>
        <taxon>Erysipelotrichaceae</taxon>
        <taxon>Merdibacter</taxon>
    </lineage>
</organism>
<sequence length="277" mass="31401">MSKTGAVLSLFKSKNKLECVIMGIMIICLGAYLSISYAGTVYPQMDATVFPSPALMYFYKVHEIGQNFWIFICILVILPNLESSKYLDRRVSGFNHFMIQRIGKRKTCLLSFGKNIVKSFLFVLFLEIFLLLVIHFTCGPINFIHMEMVETGYFYAPQGFVSNEFLNLLIYLLSVSFAYAVLSSFIFAIQLFIKNKYVYYASGLIVGIVLYIGPVMLQHVLPQVPILENLFHALCISNIIELGITVQSNGVSILSYLVTILIYSGLTLILVRSLERR</sequence>
<reference evidence="2" key="2">
    <citation type="submission" date="2021-04" db="EMBL/GenBank/DDBJ databases">
        <authorList>
            <person name="Gilroy R."/>
        </authorList>
    </citation>
    <scope>NUCLEOTIDE SEQUENCE</scope>
    <source>
        <strain evidence="2">CHK187-11901</strain>
    </source>
</reference>
<feature type="transmembrane region" description="Helical" evidence="1">
    <location>
        <begin position="120"/>
        <end position="145"/>
    </location>
</feature>
<protein>
    <submittedName>
        <fullName evidence="2">Uncharacterized protein</fullName>
    </submittedName>
</protein>